<evidence type="ECO:0000313" key="2">
    <source>
        <dbReference type="EMBL" id="WUQ10594.1"/>
    </source>
</evidence>
<dbReference type="Proteomes" id="UP001432039">
    <property type="component" value="Chromosome"/>
</dbReference>
<dbReference type="EMBL" id="CP108090">
    <property type="protein sequence ID" value="WUQ10594.1"/>
    <property type="molecule type" value="Genomic_DNA"/>
</dbReference>
<evidence type="ECO:0000313" key="3">
    <source>
        <dbReference type="Proteomes" id="UP001432039"/>
    </source>
</evidence>
<sequence>MRRSMSAAAAAIVVAGLISATGPAAAADAKCAPKIQVLGSIGDESYVRDIPPSQGVFGLGAGNLAVGVSGRKPVYWTGTTVHRVPLSDPDQSGQVIAVNAHGLMVGVLHGVDLHSLFTYRVGDAAITLLPDSYGHDIEADVNDAGYVVSRSDAGVATVWKDGQKVRELPLPAEAGPGSRIAMVTGINNRGDILGMAAQDYEVPETGQHLEGTHPVLWPGDGSAARLLAPTANDSYVQDMDESGRVVGYDWAGPWYEYTPLVWEPPLTGTPTSPAVLSTHPYATFEAISATTNLTVGTAKFHPDMLTLPDQALLRSGSGPVKALPRLAAGGASMAEAVSDTDRVGGSAVNAKGKLKPVIWTCATKQAYNPGS</sequence>
<evidence type="ECO:0000256" key="1">
    <source>
        <dbReference type="SAM" id="SignalP"/>
    </source>
</evidence>
<gene>
    <name evidence="2" type="ORF">OG517_03650</name>
</gene>
<reference evidence="2" key="1">
    <citation type="submission" date="2022-10" db="EMBL/GenBank/DDBJ databases">
        <title>The complete genomes of actinobacterial strains from the NBC collection.</title>
        <authorList>
            <person name="Joergensen T.S."/>
            <person name="Alvarez Arevalo M."/>
            <person name="Sterndorff E.B."/>
            <person name="Faurdal D."/>
            <person name="Vuksanovic O."/>
            <person name="Mourched A.-S."/>
            <person name="Charusanti P."/>
            <person name="Shaw S."/>
            <person name="Blin K."/>
            <person name="Weber T."/>
        </authorList>
    </citation>
    <scope>NUCLEOTIDE SEQUENCE</scope>
    <source>
        <strain evidence="2">NBC_00248</strain>
    </source>
</reference>
<feature type="signal peptide" evidence="1">
    <location>
        <begin position="1"/>
        <end position="26"/>
    </location>
</feature>
<feature type="chain" id="PRO_5047353296" description="Lipoprotein" evidence="1">
    <location>
        <begin position="27"/>
        <end position="371"/>
    </location>
</feature>
<organism evidence="2 3">
    <name type="scientific">Streptomyces virginiae</name>
    <name type="common">Streptomyces cinnamonensis</name>
    <dbReference type="NCBI Taxonomy" id="1961"/>
    <lineage>
        <taxon>Bacteria</taxon>
        <taxon>Bacillati</taxon>
        <taxon>Actinomycetota</taxon>
        <taxon>Actinomycetes</taxon>
        <taxon>Kitasatosporales</taxon>
        <taxon>Streptomycetaceae</taxon>
        <taxon>Streptomyces</taxon>
    </lineage>
</organism>
<protein>
    <recommendedName>
        <fullName evidence="4">Lipoprotein</fullName>
    </recommendedName>
</protein>
<keyword evidence="3" id="KW-1185">Reference proteome</keyword>
<evidence type="ECO:0008006" key="4">
    <source>
        <dbReference type="Google" id="ProtNLM"/>
    </source>
</evidence>
<accession>A0ABZ1T3Z7</accession>
<proteinExistence type="predicted"/>
<dbReference type="RefSeq" id="WP_328960133.1">
    <property type="nucleotide sequence ID" value="NZ_CP108090.1"/>
</dbReference>
<keyword evidence="1" id="KW-0732">Signal</keyword>
<name>A0ABZ1T3Z7_STRVG</name>